<evidence type="ECO:0000256" key="10">
    <source>
        <dbReference type="HAMAP-Rule" id="MF_00685"/>
    </source>
</evidence>
<comment type="similarity">
    <text evidence="4 10">Belongs to the glycosyl hydrolase 13 family. GlgB subfamily.</text>
</comment>
<feature type="active site" description="Proton donor" evidence="10 11">
    <location>
        <position position="350"/>
    </location>
</feature>
<dbReference type="InterPro" id="IPR017853">
    <property type="entry name" value="GH"/>
</dbReference>
<evidence type="ECO:0000256" key="2">
    <source>
        <dbReference type="ARBA" id="ARBA00002953"/>
    </source>
</evidence>
<dbReference type="GO" id="GO:0043169">
    <property type="term" value="F:cation binding"/>
    <property type="evidence" value="ECO:0007669"/>
    <property type="project" value="InterPro"/>
</dbReference>
<dbReference type="EC" id="2.4.1.18" evidence="10"/>
<organism evidence="13 14">
    <name type="scientific">Falsibacillus pallidus</name>
    <dbReference type="NCBI Taxonomy" id="493781"/>
    <lineage>
        <taxon>Bacteria</taxon>
        <taxon>Bacillati</taxon>
        <taxon>Bacillota</taxon>
        <taxon>Bacilli</taxon>
        <taxon>Bacillales</taxon>
        <taxon>Bacillaceae</taxon>
        <taxon>Falsibacillus</taxon>
    </lineage>
</organism>
<name>A0A370GPI1_9BACI</name>
<feature type="domain" description="Glycosyl hydrolase family 13 catalytic" evidence="12">
    <location>
        <begin position="151"/>
        <end position="494"/>
    </location>
</feature>
<dbReference type="InterPro" id="IPR004193">
    <property type="entry name" value="Glyco_hydro_13_N"/>
</dbReference>
<comment type="subunit">
    <text evidence="10">Monomer.</text>
</comment>
<evidence type="ECO:0000256" key="5">
    <source>
        <dbReference type="ARBA" id="ARBA00022600"/>
    </source>
</evidence>
<dbReference type="OrthoDB" id="9800174at2"/>
<sequence length="652" mass="75814">MEVMNPTENEFHLFHEGKLFQAYHLFGAHVYRIGKEYVTRFCVWSPNAIQVQVIGSFNQWDGSAHVMEREGHECWCLQVPKNLEGHQYKYRILTRRGDRLDKTDPFAFYTELRPGNAGIIYRLNGFQWSDHDWMGNRSLKSSIKVPAAIYEVHLGSWRRNGENGFKSYSELADELIPYVKEHFFTHVELMPLAEHPFDGSWGYQGTGYFAATSRYGSPFDLMNLINRLHAANIGVILDWVPGHFCKDAHGLFQFDGDCVFEYENEKHRENGVWGTANFDLSKREVKSFLISNLHYWMNCFHIDGFRVDAVANILYWPNEEAQFNHCAIEFLREMNGFVHQYDSSVLMIAEDSSDFPGVTASVQDEGLGFSYKWNMGWMNDLLRYMETPPEERKDVHSLITFSLMYAFSEKFILPLSHDEVVHGKKSLLDKCPGNYEDKFAQLRLLFGYLVAHPGKKLLFMGAELASFSEWNEARALDWNLMEYEQHQKTNVFLKQLLHLYQYMPPLFEMDDRQEGFEWIDVNNSDQQIFSFIRHGLNRHDFVTVICNFSGKSYYQYKVGVLEADFYLEILNSDHSDFGGLGRINDGPITSRKGVYHGKPHNIELTIPPYSIIYLKPSIQRKEQDINGKSRLRSNAVSGRKRKSVKLINTNFG</sequence>
<dbReference type="InterPro" id="IPR044143">
    <property type="entry name" value="GlgB_N_E_set_prok"/>
</dbReference>
<dbReference type="SMART" id="SM00642">
    <property type="entry name" value="Aamy"/>
    <property type="match status" value="1"/>
</dbReference>
<accession>A0A370GPI1</accession>
<dbReference type="GO" id="GO:0005829">
    <property type="term" value="C:cytosol"/>
    <property type="evidence" value="ECO:0007669"/>
    <property type="project" value="TreeGrafter"/>
</dbReference>
<evidence type="ECO:0000256" key="1">
    <source>
        <dbReference type="ARBA" id="ARBA00000826"/>
    </source>
</evidence>
<dbReference type="PANTHER" id="PTHR43651:SF3">
    <property type="entry name" value="1,4-ALPHA-GLUCAN-BRANCHING ENZYME"/>
    <property type="match status" value="1"/>
</dbReference>
<comment type="function">
    <text evidence="2 10">Catalyzes the formation of the alpha-1,6-glucosidic linkages in glycogen by scission of a 1,4-alpha-linked oligosaccharide from growing alpha-1,4-glucan chains and the subsequent attachment of the oligosaccharide to the alpha-1,6 position.</text>
</comment>
<dbReference type="SUPFAM" id="SSF51011">
    <property type="entry name" value="Glycosyl hydrolase domain"/>
    <property type="match status" value="1"/>
</dbReference>
<protein>
    <recommendedName>
        <fullName evidence="10">1,4-alpha-glucan branching enzyme GlgB</fullName>
        <ecNumber evidence="10">2.4.1.18</ecNumber>
    </recommendedName>
    <alternativeName>
        <fullName evidence="10">1,4-alpha-D-glucan:1,4-alpha-D-glucan 6-glucosyl-transferase</fullName>
    </alternativeName>
    <alternativeName>
        <fullName evidence="10">Alpha-(1-&gt;4)-glucan branching enzyme</fullName>
    </alternativeName>
    <alternativeName>
        <fullName evidence="10">Glycogen branching enzyme</fullName>
        <shortName evidence="10">BE</shortName>
    </alternativeName>
</protein>
<dbReference type="Proteomes" id="UP000255326">
    <property type="component" value="Unassembled WGS sequence"/>
</dbReference>
<dbReference type="GO" id="GO:0004553">
    <property type="term" value="F:hydrolase activity, hydrolyzing O-glycosyl compounds"/>
    <property type="evidence" value="ECO:0007669"/>
    <property type="project" value="InterPro"/>
</dbReference>
<dbReference type="PANTHER" id="PTHR43651">
    <property type="entry name" value="1,4-ALPHA-GLUCAN-BRANCHING ENZYME"/>
    <property type="match status" value="1"/>
</dbReference>
<evidence type="ECO:0000256" key="4">
    <source>
        <dbReference type="ARBA" id="ARBA00009000"/>
    </source>
</evidence>
<evidence type="ECO:0000256" key="3">
    <source>
        <dbReference type="ARBA" id="ARBA00004964"/>
    </source>
</evidence>
<keyword evidence="9 10" id="KW-0119">Carbohydrate metabolism</keyword>
<dbReference type="InterPro" id="IPR006047">
    <property type="entry name" value="GH13_cat_dom"/>
</dbReference>
<dbReference type="Gene3D" id="3.20.20.80">
    <property type="entry name" value="Glycosidases"/>
    <property type="match status" value="1"/>
</dbReference>
<dbReference type="SUPFAM" id="SSF51445">
    <property type="entry name" value="(Trans)glycosidases"/>
    <property type="match status" value="1"/>
</dbReference>
<dbReference type="NCBIfam" id="NF008967">
    <property type="entry name" value="PRK12313.1"/>
    <property type="match status" value="1"/>
</dbReference>
<comment type="catalytic activity">
    <reaction evidence="1 10">
        <text>Transfers a segment of a (1-&gt;4)-alpha-D-glucan chain to a primary hydroxy group in a similar glucan chain.</text>
        <dbReference type="EC" id="2.4.1.18"/>
    </reaction>
</comment>
<evidence type="ECO:0000256" key="6">
    <source>
        <dbReference type="ARBA" id="ARBA00022676"/>
    </source>
</evidence>
<dbReference type="Gene3D" id="2.60.40.10">
    <property type="entry name" value="Immunoglobulins"/>
    <property type="match status" value="1"/>
</dbReference>
<dbReference type="InterPro" id="IPR006048">
    <property type="entry name" value="A-amylase/branching_C"/>
</dbReference>
<comment type="caution">
    <text evidence="13">The sequence shown here is derived from an EMBL/GenBank/DDBJ whole genome shotgun (WGS) entry which is preliminary data.</text>
</comment>
<comment type="pathway">
    <text evidence="3 10">Glycan biosynthesis; glycogen biosynthesis.</text>
</comment>
<dbReference type="InterPro" id="IPR037439">
    <property type="entry name" value="Branching_enzy"/>
</dbReference>
<keyword evidence="14" id="KW-1185">Reference proteome</keyword>
<evidence type="ECO:0000313" key="13">
    <source>
        <dbReference type="EMBL" id="RDI44384.1"/>
    </source>
</evidence>
<dbReference type="CDD" id="cd11322">
    <property type="entry name" value="AmyAc_Glg_BE"/>
    <property type="match status" value="1"/>
</dbReference>
<dbReference type="NCBIfam" id="TIGR01515">
    <property type="entry name" value="branching_enzym"/>
    <property type="match status" value="1"/>
</dbReference>
<evidence type="ECO:0000256" key="11">
    <source>
        <dbReference type="PIRSR" id="PIRSR000463-1"/>
    </source>
</evidence>
<dbReference type="NCBIfam" id="NF003811">
    <property type="entry name" value="PRK05402.1"/>
    <property type="match status" value="1"/>
</dbReference>
<dbReference type="Pfam" id="PF02806">
    <property type="entry name" value="Alpha-amylase_C"/>
    <property type="match status" value="1"/>
</dbReference>
<dbReference type="InterPro" id="IPR013780">
    <property type="entry name" value="Glyco_hydro_b"/>
</dbReference>
<keyword evidence="8 10" id="KW-0320">Glycogen biosynthesis</keyword>
<evidence type="ECO:0000313" key="14">
    <source>
        <dbReference type="Proteomes" id="UP000255326"/>
    </source>
</evidence>
<dbReference type="AlphaFoldDB" id="A0A370GPI1"/>
<dbReference type="GO" id="GO:0003844">
    <property type="term" value="F:1,4-alpha-glucan branching enzyme activity"/>
    <property type="evidence" value="ECO:0007669"/>
    <property type="project" value="UniProtKB-UniRule"/>
</dbReference>
<keyword evidence="6 10" id="KW-0328">Glycosyltransferase</keyword>
<dbReference type="RefSeq" id="WP_114745247.1">
    <property type="nucleotide sequence ID" value="NZ_QQAY01000003.1"/>
</dbReference>
<proteinExistence type="inferred from homology"/>
<keyword evidence="7 10" id="KW-0808">Transferase</keyword>
<evidence type="ECO:0000256" key="9">
    <source>
        <dbReference type="ARBA" id="ARBA00023277"/>
    </source>
</evidence>
<dbReference type="InterPro" id="IPR006407">
    <property type="entry name" value="GlgB"/>
</dbReference>
<dbReference type="HAMAP" id="MF_00685">
    <property type="entry name" value="GlgB"/>
    <property type="match status" value="1"/>
</dbReference>
<dbReference type="FunFam" id="2.60.40.1180:FF:000002">
    <property type="entry name" value="1,4-alpha-glucan branching enzyme GlgB"/>
    <property type="match status" value="1"/>
</dbReference>
<feature type="active site" description="Nucleophile" evidence="10 11">
    <location>
        <position position="308"/>
    </location>
</feature>
<evidence type="ECO:0000259" key="12">
    <source>
        <dbReference type="SMART" id="SM00642"/>
    </source>
</evidence>
<evidence type="ECO:0000256" key="8">
    <source>
        <dbReference type="ARBA" id="ARBA00023056"/>
    </source>
</evidence>
<dbReference type="PIRSF" id="PIRSF000463">
    <property type="entry name" value="GlgB"/>
    <property type="match status" value="1"/>
</dbReference>
<dbReference type="CDD" id="cd02855">
    <property type="entry name" value="E_set_GBE_prok_N"/>
    <property type="match status" value="1"/>
</dbReference>
<dbReference type="Gene3D" id="2.60.40.1180">
    <property type="entry name" value="Golgi alpha-mannosidase II"/>
    <property type="match status" value="1"/>
</dbReference>
<dbReference type="GO" id="GO:0005978">
    <property type="term" value="P:glycogen biosynthetic process"/>
    <property type="evidence" value="ECO:0007669"/>
    <property type="project" value="UniProtKB-UniRule"/>
</dbReference>
<dbReference type="Pfam" id="PF00128">
    <property type="entry name" value="Alpha-amylase"/>
    <property type="match status" value="1"/>
</dbReference>
<dbReference type="InterPro" id="IPR014756">
    <property type="entry name" value="Ig_E-set"/>
</dbReference>
<dbReference type="EMBL" id="QQAY01000003">
    <property type="protein sequence ID" value="RDI44384.1"/>
    <property type="molecule type" value="Genomic_DNA"/>
</dbReference>
<evidence type="ECO:0000256" key="7">
    <source>
        <dbReference type="ARBA" id="ARBA00022679"/>
    </source>
</evidence>
<keyword evidence="5 10" id="KW-0321">Glycogen metabolism</keyword>
<reference evidence="13 14" key="1">
    <citation type="submission" date="2018-07" db="EMBL/GenBank/DDBJ databases">
        <title>Genomic Encyclopedia of Type Strains, Phase IV (KMG-IV): sequencing the most valuable type-strain genomes for metagenomic binning, comparative biology and taxonomic classification.</title>
        <authorList>
            <person name="Goeker M."/>
        </authorList>
    </citation>
    <scope>NUCLEOTIDE SEQUENCE [LARGE SCALE GENOMIC DNA]</scope>
    <source>
        <strain evidence="13 14">DSM 25281</strain>
    </source>
</reference>
<gene>
    <name evidence="10" type="primary">glgB</name>
    <name evidence="13" type="ORF">DFR59_103458</name>
</gene>
<dbReference type="Pfam" id="PF02922">
    <property type="entry name" value="CBM_48"/>
    <property type="match status" value="1"/>
</dbReference>
<dbReference type="InterPro" id="IPR013783">
    <property type="entry name" value="Ig-like_fold"/>
</dbReference>
<dbReference type="SUPFAM" id="SSF81296">
    <property type="entry name" value="E set domains"/>
    <property type="match status" value="1"/>
</dbReference>
<dbReference type="UniPathway" id="UPA00164"/>